<organism evidence="8 9">
    <name type="scientific">Brevibacterium aurantiacum</name>
    <dbReference type="NCBI Taxonomy" id="273384"/>
    <lineage>
        <taxon>Bacteria</taxon>
        <taxon>Bacillati</taxon>
        <taxon>Actinomycetota</taxon>
        <taxon>Actinomycetes</taxon>
        <taxon>Micrococcales</taxon>
        <taxon>Brevibacteriaceae</taxon>
        <taxon>Brevibacterium</taxon>
    </lineage>
</organism>
<name>A0A2H1IUI4_BREAU</name>
<keyword evidence="4 6" id="KW-0732">Signal</keyword>
<comment type="similarity">
    <text evidence="2">Belongs to the bacterial solute-binding protein 8 family.</text>
</comment>
<evidence type="ECO:0000256" key="6">
    <source>
        <dbReference type="SAM" id="SignalP"/>
    </source>
</evidence>
<dbReference type="GO" id="GO:0030288">
    <property type="term" value="C:outer membrane-bounded periplasmic space"/>
    <property type="evidence" value="ECO:0007669"/>
    <property type="project" value="TreeGrafter"/>
</dbReference>
<proteinExistence type="inferred from homology"/>
<reference evidence="9" key="1">
    <citation type="submission" date="2017-03" db="EMBL/GenBank/DDBJ databases">
        <authorList>
            <person name="Monnet C."/>
        </authorList>
    </citation>
    <scope>NUCLEOTIDE SEQUENCE [LARGE SCALE GENOMIC DNA]</scope>
    <source>
        <strain evidence="9">CNRZ 920</strain>
    </source>
</reference>
<evidence type="ECO:0000259" key="7">
    <source>
        <dbReference type="PROSITE" id="PS50983"/>
    </source>
</evidence>
<dbReference type="Gene3D" id="3.40.50.1980">
    <property type="entry name" value="Nitrogenase molybdenum iron protein domain"/>
    <property type="match status" value="2"/>
</dbReference>
<evidence type="ECO:0000256" key="5">
    <source>
        <dbReference type="SAM" id="MobiDB-lite"/>
    </source>
</evidence>
<dbReference type="InterPro" id="IPR051313">
    <property type="entry name" value="Bact_iron-sidero_bind"/>
</dbReference>
<dbReference type="PROSITE" id="PS50983">
    <property type="entry name" value="FE_B12_PBP"/>
    <property type="match status" value="1"/>
</dbReference>
<dbReference type="GO" id="GO:1901678">
    <property type="term" value="P:iron coordination entity transport"/>
    <property type="evidence" value="ECO:0007669"/>
    <property type="project" value="UniProtKB-ARBA"/>
</dbReference>
<dbReference type="RefSeq" id="WP_101638966.1">
    <property type="nucleotide sequence ID" value="NZ_FXZG01000006.1"/>
</dbReference>
<dbReference type="PANTHER" id="PTHR30532:SF25">
    <property type="entry name" value="IRON(III) DICITRATE-BINDING PERIPLASMIC PROTEIN"/>
    <property type="match status" value="1"/>
</dbReference>
<evidence type="ECO:0000313" key="8">
    <source>
        <dbReference type="EMBL" id="SMX78887.1"/>
    </source>
</evidence>
<dbReference type="InterPro" id="IPR002491">
    <property type="entry name" value="ABC_transptr_periplasmic_BD"/>
</dbReference>
<sequence>MSFSRSSASRILATVALGALALTAGCSNSDGGASSESGSSETRSFEANNGTIDIPVEPKQVVSLARATPPLVVAEAPLVATTPVSPDEKGLIPSDEASTTIDSLDVIESGSAKTNAGGGTEIDYEAIAAAEPDLIVSGFPAPVEGDIDEERLQEIAPTVFIGPKIPSEWREVGEKAADAAGVADNFDKLKGEYDDKAAELKKKYAETTKGATFAAATLYDSTEKGSYNREYSGSFITNIPEDVGLEFPGGGDEFSQLVSLENISDLDDADAILVSTNPDGSIRDPRFEKEVMSTKAWKNLPAVKNDNVLKVPYLMSTTYAGALEGLDALDQQLDGLDLD</sequence>
<feature type="domain" description="Fe/B12 periplasmic-binding" evidence="7">
    <location>
        <begin position="60"/>
        <end position="339"/>
    </location>
</feature>
<dbReference type="Pfam" id="PF01497">
    <property type="entry name" value="Peripla_BP_2"/>
    <property type="match status" value="1"/>
</dbReference>
<evidence type="ECO:0000256" key="1">
    <source>
        <dbReference type="ARBA" id="ARBA00004196"/>
    </source>
</evidence>
<comment type="subcellular location">
    <subcellularLocation>
        <location evidence="1">Cell envelope</location>
    </subcellularLocation>
</comment>
<evidence type="ECO:0000256" key="3">
    <source>
        <dbReference type="ARBA" id="ARBA00022448"/>
    </source>
</evidence>
<feature type="compositionally biased region" description="Low complexity" evidence="5">
    <location>
        <begin position="27"/>
        <end position="46"/>
    </location>
</feature>
<dbReference type="AlphaFoldDB" id="A0A2H1IUI4"/>
<dbReference type="PANTHER" id="PTHR30532">
    <property type="entry name" value="IRON III DICITRATE-BINDING PERIPLASMIC PROTEIN"/>
    <property type="match status" value="1"/>
</dbReference>
<keyword evidence="3" id="KW-0813">Transport</keyword>
<evidence type="ECO:0000256" key="4">
    <source>
        <dbReference type="ARBA" id="ARBA00022729"/>
    </source>
</evidence>
<protein>
    <submittedName>
        <fullName evidence="8">Iron complex transport system substrate-binding protein</fullName>
    </submittedName>
</protein>
<feature type="chain" id="PRO_5039691900" evidence="6">
    <location>
        <begin position="22"/>
        <end position="339"/>
    </location>
</feature>
<feature type="signal peptide" evidence="6">
    <location>
        <begin position="1"/>
        <end position="21"/>
    </location>
</feature>
<feature type="region of interest" description="Disordered" evidence="5">
    <location>
        <begin position="27"/>
        <end position="51"/>
    </location>
</feature>
<dbReference type="EMBL" id="FXZG01000006">
    <property type="protein sequence ID" value="SMX78887.1"/>
    <property type="molecule type" value="Genomic_DNA"/>
</dbReference>
<evidence type="ECO:0000313" key="9">
    <source>
        <dbReference type="Proteomes" id="UP000234289"/>
    </source>
</evidence>
<dbReference type="PROSITE" id="PS51257">
    <property type="entry name" value="PROKAR_LIPOPROTEIN"/>
    <property type="match status" value="1"/>
</dbReference>
<evidence type="ECO:0000256" key="2">
    <source>
        <dbReference type="ARBA" id="ARBA00008814"/>
    </source>
</evidence>
<dbReference type="Proteomes" id="UP000234289">
    <property type="component" value="Unassembled WGS sequence"/>
</dbReference>
<gene>
    <name evidence="8" type="ORF">BAUR920_01443</name>
</gene>
<dbReference type="SUPFAM" id="SSF53807">
    <property type="entry name" value="Helical backbone' metal receptor"/>
    <property type="match status" value="1"/>
</dbReference>
<accession>A0A2H1IUI4</accession>